<dbReference type="Proteomes" id="UP000324133">
    <property type="component" value="Unassembled WGS sequence"/>
</dbReference>
<keyword evidence="5" id="KW-1185">Reference proteome</keyword>
<dbReference type="OrthoDB" id="680270at2"/>
<accession>A0A5B6TIB1</accession>
<comment type="caution">
    <text evidence="4">The sequence shown here is derived from an EMBL/GenBank/DDBJ whole genome shotgun (WGS) entry which is preliminary data.</text>
</comment>
<dbReference type="InterPro" id="IPR021255">
    <property type="entry name" value="DUF2807"/>
</dbReference>
<feature type="region of interest" description="Disordered" evidence="1">
    <location>
        <begin position="219"/>
        <end position="250"/>
    </location>
</feature>
<proteinExistence type="predicted"/>
<evidence type="ECO:0000313" key="5">
    <source>
        <dbReference type="Proteomes" id="UP000324133"/>
    </source>
</evidence>
<sequence>MKRNATTPMKKTNLFPLLAVLALIASLSSFRGANRTAFDEQTRNLPAFHEIGLAYPANVILRQGGTQSVKVEGDKDQLADLETEVKNGRLSIKRKDEDRNWNWSSSGNDRVTIYITVPQVDHLAVSGSGKIKGEGTFKAKSLDLAVSGSGGIQLNANVENLSSRISGSGSVELKGEGQESTISVSGSGSMKGYEFKTNSAQVSISGSGSCEINATSSLKSSISGSGRVSYEGSPSVDSRVSGSGTVKKRG</sequence>
<evidence type="ECO:0000256" key="2">
    <source>
        <dbReference type="SAM" id="SignalP"/>
    </source>
</evidence>
<feature type="domain" description="Putative auto-transporter adhesin head GIN" evidence="3">
    <location>
        <begin position="47"/>
        <end position="234"/>
    </location>
</feature>
<feature type="region of interest" description="Disordered" evidence="1">
    <location>
        <begin position="169"/>
        <end position="188"/>
    </location>
</feature>
<evidence type="ECO:0000259" key="3">
    <source>
        <dbReference type="Pfam" id="PF10988"/>
    </source>
</evidence>
<keyword evidence="2" id="KW-0732">Signal</keyword>
<name>A0A5B6TIB1_9BACT</name>
<dbReference type="PANTHER" id="PTHR39200:SF1">
    <property type="entry name" value="AUTO-TRANSPORTER ADHESIN HEAD GIN DOMAIN-CONTAINING PROTEIN-RELATED"/>
    <property type="match status" value="1"/>
</dbReference>
<protein>
    <submittedName>
        <fullName evidence="4">DUF2807 domain-containing protein</fullName>
    </submittedName>
</protein>
<dbReference type="Gene3D" id="2.160.20.120">
    <property type="match status" value="1"/>
</dbReference>
<gene>
    <name evidence="4" type="ORF">FOA19_07050</name>
</gene>
<feature type="compositionally biased region" description="Low complexity" evidence="1">
    <location>
        <begin position="219"/>
        <end position="229"/>
    </location>
</feature>
<feature type="chain" id="PRO_5023048104" evidence="2">
    <location>
        <begin position="34"/>
        <end position="250"/>
    </location>
</feature>
<evidence type="ECO:0000256" key="1">
    <source>
        <dbReference type="SAM" id="MobiDB-lite"/>
    </source>
</evidence>
<feature type="compositionally biased region" description="Polar residues" evidence="1">
    <location>
        <begin position="235"/>
        <end position="244"/>
    </location>
</feature>
<dbReference type="Pfam" id="PF10988">
    <property type="entry name" value="DUF2807"/>
    <property type="match status" value="1"/>
</dbReference>
<reference evidence="4 5" key="1">
    <citation type="submission" date="2019-07" db="EMBL/GenBank/DDBJ databases">
        <title>Rufibacter sp. nov., isolated from lake sediment.</title>
        <authorList>
            <person name="Qu J.-H."/>
        </authorList>
    </citation>
    <scope>NUCLEOTIDE SEQUENCE [LARGE SCALE GENOMIC DNA]</scope>
    <source>
        <strain evidence="4 5">NBS58-1</strain>
    </source>
</reference>
<evidence type="ECO:0000313" key="4">
    <source>
        <dbReference type="EMBL" id="KAA3440402.1"/>
    </source>
</evidence>
<organism evidence="4 5">
    <name type="scientific">Rufibacter hautae</name>
    <dbReference type="NCBI Taxonomy" id="2595005"/>
    <lineage>
        <taxon>Bacteria</taxon>
        <taxon>Pseudomonadati</taxon>
        <taxon>Bacteroidota</taxon>
        <taxon>Cytophagia</taxon>
        <taxon>Cytophagales</taxon>
        <taxon>Hymenobacteraceae</taxon>
        <taxon>Rufibacter</taxon>
    </lineage>
</organism>
<dbReference type="AlphaFoldDB" id="A0A5B6TIB1"/>
<dbReference type="PANTHER" id="PTHR39200">
    <property type="entry name" value="HYPOTHETICAL EXPORTED PROTEIN"/>
    <property type="match status" value="1"/>
</dbReference>
<feature type="compositionally biased region" description="Polar residues" evidence="1">
    <location>
        <begin position="178"/>
        <end position="188"/>
    </location>
</feature>
<feature type="signal peptide" evidence="2">
    <location>
        <begin position="1"/>
        <end position="33"/>
    </location>
</feature>
<dbReference type="EMBL" id="VKKY01000001">
    <property type="protein sequence ID" value="KAA3440402.1"/>
    <property type="molecule type" value="Genomic_DNA"/>
</dbReference>